<evidence type="ECO:0000313" key="3">
    <source>
        <dbReference type="Proteomes" id="UP000289269"/>
    </source>
</evidence>
<feature type="transmembrane region" description="Helical" evidence="1">
    <location>
        <begin position="108"/>
        <end position="125"/>
    </location>
</feature>
<comment type="caution">
    <text evidence="2">The sequence shown here is derived from an EMBL/GenBank/DDBJ whole genome shotgun (WGS) entry which is preliminary data.</text>
</comment>
<evidence type="ECO:0000256" key="1">
    <source>
        <dbReference type="SAM" id="Phobius"/>
    </source>
</evidence>
<sequence length="128" mass="14381">MKRRAFFIGVLPIFALSALLIVVNTTNPLSGGPATILLVFILLYLFFLPFFYGLLNVLAVGWRLVTRQRTANESKQTRLRRRYYVSSVLACLPLFLLALRSIGSVRLVDVGLVMVFIALAAFYVARRA</sequence>
<keyword evidence="1" id="KW-0812">Transmembrane</keyword>
<keyword evidence="3" id="KW-1185">Reference proteome</keyword>
<keyword evidence="1" id="KW-1133">Transmembrane helix</keyword>
<dbReference type="AlphaFoldDB" id="A0A4Q0AJ47"/>
<accession>A0A4Q0AJ47</accession>
<protein>
    <submittedName>
        <fullName evidence="2">Uncharacterized protein</fullName>
    </submittedName>
</protein>
<organism evidence="2 3">
    <name type="scientific">Candidatus Chaera renei</name>
    <dbReference type="NCBI Taxonomy" id="2506947"/>
    <lineage>
        <taxon>Bacteria</taxon>
        <taxon>Candidatus Saccharimonadota</taxon>
        <taxon>Candidatus Saccharimonadia</taxon>
        <taxon>Candidatus Saccharimonadales</taxon>
        <taxon>Candidatus Saccharimonadaceae</taxon>
        <taxon>Candidatus Chaera</taxon>
    </lineage>
</organism>
<name>A0A4Q0AJ47_9BACT</name>
<feature type="transmembrane region" description="Helical" evidence="1">
    <location>
        <begin position="83"/>
        <end position="102"/>
    </location>
</feature>
<dbReference type="EMBL" id="SCKW01000012">
    <property type="protein sequence ID" value="RWZ79437.1"/>
    <property type="molecule type" value="Genomic_DNA"/>
</dbReference>
<proteinExistence type="predicted"/>
<dbReference type="Proteomes" id="UP000289269">
    <property type="component" value="Unassembled WGS sequence"/>
</dbReference>
<reference evidence="2" key="1">
    <citation type="submission" date="2019-01" db="EMBL/GenBank/DDBJ databases">
        <title>Genomic signatures and co-occurrence patterns of the ultra-small Saccharimodia (Patescibacteria phylum) suggest a symbiotic lifestyle.</title>
        <authorList>
            <person name="Lemos L."/>
            <person name="Medeiros J."/>
            <person name="Andreote F."/>
            <person name="Fernandes G."/>
            <person name="Varani A."/>
            <person name="Oliveira G."/>
            <person name="Pylro V."/>
        </authorList>
    </citation>
    <scope>NUCLEOTIDE SEQUENCE [LARGE SCALE GENOMIC DNA]</scope>
    <source>
        <strain evidence="2">AMD01</strain>
    </source>
</reference>
<gene>
    <name evidence="2" type="ORF">EOT04_01615</name>
</gene>
<keyword evidence="1" id="KW-0472">Membrane</keyword>
<evidence type="ECO:0000313" key="2">
    <source>
        <dbReference type="EMBL" id="RWZ79437.1"/>
    </source>
</evidence>
<feature type="transmembrane region" description="Helical" evidence="1">
    <location>
        <begin position="36"/>
        <end position="62"/>
    </location>
</feature>